<protein>
    <submittedName>
        <fullName evidence="1">Uncharacterized protein</fullName>
    </submittedName>
</protein>
<accession>A0ACB7P2G5</accession>
<name>A0ACB7P2G5_9PEZI</name>
<organism evidence="1 2">
    <name type="scientific">Chaetomium tenue</name>
    <dbReference type="NCBI Taxonomy" id="1854479"/>
    <lineage>
        <taxon>Eukaryota</taxon>
        <taxon>Fungi</taxon>
        <taxon>Dikarya</taxon>
        <taxon>Ascomycota</taxon>
        <taxon>Pezizomycotina</taxon>
        <taxon>Sordariomycetes</taxon>
        <taxon>Sordariomycetidae</taxon>
        <taxon>Sordariales</taxon>
        <taxon>Chaetomiaceae</taxon>
        <taxon>Chaetomium</taxon>
    </lineage>
</organism>
<gene>
    <name evidence="1" type="ORF">F5144DRAFT_594021</name>
</gene>
<comment type="caution">
    <text evidence="1">The sequence shown here is derived from an EMBL/GenBank/DDBJ whole genome shotgun (WGS) entry which is preliminary data.</text>
</comment>
<proteinExistence type="predicted"/>
<evidence type="ECO:0000313" key="1">
    <source>
        <dbReference type="EMBL" id="KAH6627891.1"/>
    </source>
</evidence>
<keyword evidence="2" id="KW-1185">Reference proteome</keyword>
<sequence length="140" mass="14791">MSFVQKPSPQRVATETTFLVKAGPGSAPKITVEHVWRQHRALFCHGRSGSHSGTLLFSPCPRSPHDVRLLVLLQRNSGICGCLDPMNRIPQGAFEIMTGLFREKRNGGSGGGGGGLSGGINGPWCGVRNATRVTAGVADV</sequence>
<dbReference type="Proteomes" id="UP000724584">
    <property type="component" value="Unassembled WGS sequence"/>
</dbReference>
<reference evidence="1 2" key="1">
    <citation type="journal article" date="2021" name="Nat. Commun.">
        <title>Genetic determinants of endophytism in the Arabidopsis root mycobiome.</title>
        <authorList>
            <person name="Mesny F."/>
            <person name="Miyauchi S."/>
            <person name="Thiergart T."/>
            <person name="Pickel B."/>
            <person name="Atanasova L."/>
            <person name="Karlsson M."/>
            <person name="Huettel B."/>
            <person name="Barry K.W."/>
            <person name="Haridas S."/>
            <person name="Chen C."/>
            <person name="Bauer D."/>
            <person name="Andreopoulos W."/>
            <person name="Pangilinan J."/>
            <person name="LaButti K."/>
            <person name="Riley R."/>
            <person name="Lipzen A."/>
            <person name="Clum A."/>
            <person name="Drula E."/>
            <person name="Henrissat B."/>
            <person name="Kohler A."/>
            <person name="Grigoriev I.V."/>
            <person name="Martin F.M."/>
            <person name="Hacquard S."/>
        </authorList>
    </citation>
    <scope>NUCLEOTIDE SEQUENCE [LARGE SCALE GENOMIC DNA]</scope>
    <source>
        <strain evidence="1 2">MPI-SDFR-AT-0079</strain>
    </source>
</reference>
<dbReference type="EMBL" id="JAGIZQ010000005">
    <property type="protein sequence ID" value="KAH6627891.1"/>
    <property type="molecule type" value="Genomic_DNA"/>
</dbReference>
<evidence type="ECO:0000313" key="2">
    <source>
        <dbReference type="Proteomes" id="UP000724584"/>
    </source>
</evidence>